<dbReference type="Gene3D" id="1.10.3820.10">
    <property type="entry name" value="Di-heme elbow motif domain"/>
    <property type="match status" value="1"/>
</dbReference>
<evidence type="ECO:0000256" key="3">
    <source>
        <dbReference type="ARBA" id="ARBA00022448"/>
    </source>
</evidence>
<keyword evidence="5 12" id="KW-0349">Heme</keyword>
<keyword evidence="7 12" id="KW-0479">Metal-binding</keyword>
<feature type="transmembrane region" description="Helical" evidence="13">
    <location>
        <begin position="12"/>
        <end position="33"/>
    </location>
</feature>
<keyword evidence="4" id="KW-1003">Cell membrane</keyword>
<keyword evidence="6 13" id="KW-0812">Transmembrane</keyword>
<evidence type="ECO:0000256" key="8">
    <source>
        <dbReference type="ARBA" id="ARBA00022982"/>
    </source>
</evidence>
<comment type="PTM">
    <text evidence="12">Binds 4 heme groups per subunit.</text>
</comment>
<reference evidence="16" key="1">
    <citation type="journal article" date="2019" name="Int. J. Syst. Evol. Microbiol.">
        <title>The Global Catalogue of Microorganisms (GCM) 10K type strain sequencing project: providing services to taxonomists for standard genome sequencing and annotation.</title>
        <authorList>
            <consortium name="The Broad Institute Genomics Platform"/>
            <consortium name="The Broad Institute Genome Sequencing Center for Infectious Disease"/>
            <person name="Wu L."/>
            <person name="Ma J."/>
        </authorList>
    </citation>
    <scope>NUCLEOTIDE SEQUENCE [LARGE SCALE GENOMIC DNA]</scope>
    <source>
        <strain evidence="16">NBRC 102030</strain>
    </source>
</reference>
<dbReference type="PIRSF" id="PIRSF000013">
    <property type="entry name" value="4_hem_cytochrm_NapC"/>
    <property type="match status" value="1"/>
</dbReference>
<dbReference type="PANTHER" id="PTHR30333">
    <property type="entry name" value="CYTOCHROME C-TYPE PROTEIN"/>
    <property type="match status" value="1"/>
</dbReference>
<organism evidence="15 16">
    <name type="scientific">Shewanella glacialipiscicola</name>
    <dbReference type="NCBI Taxonomy" id="614069"/>
    <lineage>
        <taxon>Bacteria</taxon>
        <taxon>Pseudomonadati</taxon>
        <taxon>Pseudomonadota</taxon>
        <taxon>Gammaproteobacteria</taxon>
        <taxon>Alteromonadales</taxon>
        <taxon>Shewanellaceae</taxon>
        <taxon>Shewanella</taxon>
    </lineage>
</organism>
<name>A0ABQ6J7Q7_9GAMM</name>
<dbReference type="Proteomes" id="UP001157046">
    <property type="component" value="Unassembled WGS sequence"/>
</dbReference>
<evidence type="ECO:0000256" key="7">
    <source>
        <dbReference type="ARBA" id="ARBA00022723"/>
    </source>
</evidence>
<sequence>MMNWRALFKPSAKYSIIALLAVGIVVGVVGYFATQTTLHATSQDAFCMSCHSQHSLKDEVMSSPHGNNRAGIVVQCQQCHIAQEPFQYLKKKIIVSKDVIGFLMIDNFNTQAWLDENRKEQAELARDYLRSIDSSTCQNCHNRIYENQSENMSKMAVRMHSNNFKKAPEDRKTCIDCHKGVAHPYPKG</sequence>
<evidence type="ECO:0000313" key="16">
    <source>
        <dbReference type="Proteomes" id="UP001157046"/>
    </source>
</evidence>
<dbReference type="InterPro" id="IPR024717">
    <property type="entry name" value="NapC/NirT/NrfH"/>
</dbReference>
<gene>
    <name evidence="15" type="primary">cymA</name>
    <name evidence="15" type="ORF">GCM10025855_33150</name>
</gene>
<keyword evidence="16" id="KW-1185">Reference proteome</keyword>
<keyword evidence="3 12" id="KW-0813">Transport</keyword>
<proteinExistence type="inferred from homology"/>
<accession>A0ABQ6J7Q7</accession>
<keyword evidence="8 12" id="KW-0249">Electron transport</keyword>
<comment type="caution">
    <text evidence="15">The sequence shown here is derived from an EMBL/GenBank/DDBJ whole genome shotgun (WGS) entry which is preliminary data.</text>
</comment>
<dbReference type="Pfam" id="PF03264">
    <property type="entry name" value="Cytochrom_NNT"/>
    <property type="match status" value="1"/>
</dbReference>
<keyword evidence="10 12" id="KW-0408">Iron</keyword>
<dbReference type="InterPro" id="IPR036280">
    <property type="entry name" value="Multihaem_cyt_sf"/>
</dbReference>
<evidence type="ECO:0000256" key="6">
    <source>
        <dbReference type="ARBA" id="ARBA00022692"/>
    </source>
</evidence>
<dbReference type="SUPFAM" id="SSF48695">
    <property type="entry name" value="Multiheme cytochromes"/>
    <property type="match status" value="1"/>
</dbReference>
<dbReference type="PANTHER" id="PTHR30333:SF3">
    <property type="entry name" value="CYTOCHROME C-TYPE PROTEIN TORY"/>
    <property type="match status" value="1"/>
</dbReference>
<evidence type="ECO:0000256" key="12">
    <source>
        <dbReference type="PIRNR" id="PIRNR000013"/>
    </source>
</evidence>
<dbReference type="InterPro" id="IPR051174">
    <property type="entry name" value="Cytochrome_c-type_ET"/>
</dbReference>
<dbReference type="EMBL" id="BSUY01000001">
    <property type="protein sequence ID" value="GMA83782.1"/>
    <property type="molecule type" value="Genomic_DNA"/>
</dbReference>
<dbReference type="InterPro" id="IPR005126">
    <property type="entry name" value="NapC/NirT_cyt_c_N"/>
</dbReference>
<evidence type="ECO:0000256" key="11">
    <source>
        <dbReference type="ARBA" id="ARBA00023136"/>
    </source>
</evidence>
<evidence type="ECO:0000256" key="9">
    <source>
        <dbReference type="ARBA" id="ARBA00022989"/>
    </source>
</evidence>
<protein>
    <recommendedName>
        <fullName evidence="12">Cytochrome c-type protein</fullName>
    </recommendedName>
</protein>
<comment type="similarity">
    <text evidence="2">Belongs to the NapC/NirT/NrfH family.</text>
</comment>
<keyword evidence="11 13" id="KW-0472">Membrane</keyword>
<evidence type="ECO:0000256" key="2">
    <source>
        <dbReference type="ARBA" id="ARBA00007395"/>
    </source>
</evidence>
<evidence type="ECO:0000256" key="4">
    <source>
        <dbReference type="ARBA" id="ARBA00022475"/>
    </source>
</evidence>
<evidence type="ECO:0000256" key="10">
    <source>
        <dbReference type="ARBA" id="ARBA00023004"/>
    </source>
</evidence>
<evidence type="ECO:0000313" key="15">
    <source>
        <dbReference type="EMBL" id="GMA83782.1"/>
    </source>
</evidence>
<evidence type="ECO:0000256" key="1">
    <source>
        <dbReference type="ARBA" id="ARBA00004162"/>
    </source>
</evidence>
<evidence type="ECO:0000256" key="5">
    <source>
        <dbReference type="ARBA" id="ARBA00022617"/>
    </source>
</evidence>
<feature type="domain" description="NapC/NirT cytochrome c N-terminal" evidence="14">
    <location>
        <begin position="10"/>
        <end position="187"/>
    </location>
</feature>
<dbReference type="InterPro" id="IPR038266">
    <property type="entry name" value="NapC/NirT_cytc_sf"/>
</dbReference>
<keyword evidence="9 13" id="KW-1133">Transmembrane helix</keyword>
<evidence type="ECO:0000256" key="13">
    <source>
        <dbReference type="SAM" id="Phobius"/>
    </source>
</evidence>
<evidence type="ECO:0000259" key="14">
    <source>
        <dbReference type="Pfam" id="PF03264"/>
    </source>
</evidence>
<comment type="subcellular location">
    <subcellularLocation>
        <location evidence="1">Cell membrane</location>
        <topology evidence="1">Single-pass membrane protein</topology>
    </subcellularLocation>
</comment>